<dbReference type="EMBL" id="JACCBB010000001">
    <property type="protein sequence ID" value="NYD23278.1"/>
    <property type="molecule type" value="Genomic_DNA"/>
</dbReference>
<accession>A0A7Y9DMI0</accession>
<evidence type="ECO:0000313" key="8">
    <source>
        <dbReference type="Proteomes" id="UP000521922"/>
    </source>
</evidence>
<dbReference type="AlphaFoldDB" id="A0A7Y9DMI0"/>
<comment type="subcellular location">
    <subcellularLocation>
        <location evidence="1">Cell membrane</location>
        <topology evidence="1">Multi-pass membrane protein</topology>
    </subcellularLocation>
</comment>
<sequence>MGLTPPAPAGPARSARGWPAHVPAVLAALALLLGLQLLGTVLVDLTHLPVPGAVVGLVVLLGVGARFPGFARRAEPAGEPLLKHLQLLFVPPGVGALTQLSTLVQQAAPLALAVVGSFAAGLVVAGLLLQRLLRRGPGA</sequence>
<dbReference type="Proteomes" id="UP000521922">
    <property type="component" value="Unassembled WGS sequence"/>
</dbReference>
<dbReference type="Pfam" id="PF03788">
    <property type="entry name" value="LrgA"/>
    <property type="match status" value="1"/>
</dbReference>
<evidence type="ECO:0000256" key="5">
    <source>
        <dbReference type="ARBA" id="ARBA00023136"/>
    </source>
</evidence>
<keyword evidence="7" id="KW-0378">Hydrolase</keyword>
<name>A0A7Y9DMI0_9ACTN</name>
<organism evidence="7 8">
    <name type="scientific">Kineococcus aurantiacus</name>
    <dbReference type="NCBI Taxonomy" id="37633"/>
    <lineage>
        <taxon>Bacteria</taxon>
        <taxon>Bacillati</taxon>
        <taxon>Actinomycetota</taxon>
        <taxon>Actinomycetes</taxon>
        <taxon>Kineosporiales</taxon>
        <taxon>Kineosporiaceae</taxon>
        <taxon>Kineococcus</taxon>
    </lineage>
</organism>
<reference evidence="7 8" key="1">
    <citation type="submission" date="2020-07" db="EMBL/GenBank/DDBJ databases">
        <title>Sequencing the genomes of 1000 actinobacteria strains.</title>
        <authorList>
            <person name="Klenk H.-P."/>
        </authorList>
    </citation>
    <scope>NUCLEOTIDE SEQUENCE [LARGE SCALE GENOMIC DNA]</scope>
    <source>
        <strain evidence="7 8">DSM 7487</strain>
    </source>
</reference>
<feature type="transmembrane region" description="Helical" evidence="6">
    <location>
        <begin position="48"/>
        <end position="67"/>
    </location>
</feature>
<gene>
    <name evidence="7" type="ORF">BJ968_002818</name>
</gene>
<dbReference type="GO" id="GO:0005886">
    <property type="term" value="C:plasma membrane"/>
    <property type="evidence" value="ECO:0007669"/>
    <property type="project" value="UniProtKB-SubCell"/>
</dbReference>
<dbReference type="RefSeq" id="WP_343078030.1">
    <property type="nucleotide sequence ID" value="NZ_BAAAGN010000010.1"/>
</dbReference>
<evidence type="ECO:0000256" key="3">
    <source>
        <dbReference type="ARBA" id="ARBA00022692"/>
    </source>
</evidence>
<evidence type="ECO:0000256" key="4">
    <source>
        <dbReference type="ARBA" id="ARBA00022989"/>
    </source>
</evidence>
<protein>
    <submittedName>
        <fullName evidence="7">Putative effector of murein hydrolase LrgA (UPF0299 family)</fullName>
    </submittedName>
</protein>
<dbReference type="GO" id="GO:0016787">
    <property type="term" value="F:hydrolase activity"/>
    <property type="evidence" value="ECO:0007669"/>
    <property type="project" value="UniProtKB-KW"/>
</dbReference>
<dbReference type="PANTHER" id="PTHR33931">
    <property type="entry name" value="HOLIN-LIKE PROTEIN CIDA-RELATED"/>
    <property type="match status" value="1"/>
</dbReference>
<keyword evidence="8" id="KW-1185">Reference proteome</keyword>
<evidence type="ECO:0000256" key="6">
    <source>
        <dbReference type="SAM" id="Phobius"/>
    </source>
</evidence>
<evidence type="ECO:0000256" key="1">
    <source>
        <dbReference type="ARBA" id="ARBA00004651"/>
    </source>
</evidence>
<feature type="transmembrane region" description="Helical" evidence="6">
    <location>
        <begin position="110"/>
        <end position="129"/>
    </location>
</feature>
<evidence type="ECO:0000313" key="7">
    <source>
        <dbReference type="EMBL" id="NYD23278.1"/>
    </source>
</evidence>
<proteinExistence type="predicted"/>
<evidence type="ECO:0000256" key="2">
    <source>
        <dbReference type="ARBA" id="ARBA00022475"/>
    </source>
</evidence>
<feature type="transmembrane region" description="Helical" evidence="6">
    <location>
        <begin position="20"/>
        <end position="42"/>
    </location>
</feature>
<keyword evidence="5 6" id="KW-0472">Membrane</keyword>
<dbReference type="PANTHER" id="PTHR33931:SF2">
    <property type="entry name" value="HOLIN-LIKE PROTEIN CIDA"/>
    <property type="match status" value="1"/>
</dbReference>
<comment type="caution">
    <text evidence="7">The sequence shown here is derived from an EMBL/GenBank/DDBJ whole genome shotgun (WGS) entry which is preliminary data.</text>
</comment>
<keyword evidence="4 6" id="KW-1133">Transmembrane helix</keyword>
<keyword evidence="3 6" id="KW-0812">Transmembrane</keyword>
<keyword evidence="2" id="KW-1003">Cell membrane</keyword>
<dbReference type="InterPro" id="IPR005538">
    <property type="entry name" value="LrgA/CidA"/>
</dbReference>